<dbReference type="Gramene" id="TraesCS3D02G536400.1">
    <property type="protein sequence ID" value="TraesCS3D02G536400.1"/>
    <property type="gene ID" value="TraesCS3D02G536400"/>
</dbReference>
<dbReference type="GO" id="GO:0005198">
    <property type="term" value="F:structural molecule activity"/>
    <property type="evidence" value="ECO:0000318"/>
    <property type="project" value="GO_Central"/>
</dbReference>
<keyword evidence="3" id="KW-0653">Protein transport</keyword>
<evidence type="ECO:0000313" key="5">
    <source>
        <dbReference type="Proteomes" id="UP000019116"/>
    </source>
</evidence>
<reference evidence="4" key="1">
    <citation type="submission" date="2018-08" db="EMBL/GenBank/DDBJ databases">
        <authorList>
            <person name="Rossello M."/>
        </authorList>
    </citation>
    <scope>NUCLEOTIDE SEQUENCE [LARGE SCALE GENOMIC DNA]</scope>
    <source>
        <strain evidence="4">cv. Chinese Spring</strain>
    </source>
</reference>
<dbReference type="GO" id="GO:0043328">
    <property type="term" value="P:protein transport to vacuole involved in ubiquitin-dependent protein catabolic process via the multivesicular body sorting pathway"/>
    <property type="evidence" value="ECO:0000318"/>
    <property type="project" value="GO_Central"/>
</dbReference>
<dbReference type="Proteomes" id="UP000019116">
    <property type="component" value="Chromosome 3D"/>
</dbReference>
<keyword evidence="2" id="KW-0813">Transport</keyword>
<evidence type="ECO:0000256" key="2">
    <source>
        <dbReference type="ARBA" id="ARBA00022448"/>
    </source>
</evidence>
<dbReference type="STRING" id="4565.A0A3B6H7J2"/>
<keyword evidence="5" id="KW-1185">Reference proteome</keyword>
<name>A0A3B6H7J2_WHEAT</name>
<organism evidence="4">
    <name type="scientific">Triticum aestivum</name>
    <name type="common">Wheat</name>
    <dbReference type="NCBI Taxonomy" id="4565"/>
    <lineage>
        <taxon>Eukaryota</taxon>
        <taxon>Viridiplantae</taxon>
        <taxon>Streptophyta</taxon>
        <taxon>Embryophyta</taxon>
        <taxon>Tracheophyta</taxon>
        <taxon>Spermatophyta</taxon>
        <taxon>Magnoliopsida</taxon>
        <taxon>Liliopsida</taxon>
        <taxon>Poales</taxon>
        <taxon>Poaceae</taxon>
        <taxon>BOP clade</taxon>
        <taxon>Pooideae</taxon>
        <taxon>Triticodae</taxon>
        <taxon>Triticeae</taxon>
        <taxon>Triticinae</taxon>
        <taxon>Triticum</taxon>
    </lineage>
</organism>
<dbReference type="PaxDb" id="4565-Traes_3DL_C20F5A242.1"/>
<dbReference type="InterPro" id="IPR014041">
    <property type="entry name" value="ESCRT-II_cplx_Vps25-sub_N"/>
</dbReference>
<dbReference type="SUPFAM" id="SSF46785">
    <property type="entry name" value="Winged helix' DNA-binding domain"/>
    <property type="match status" value="1"/>
</dbReference>
<dbReference type="Pfam" id="PF05871">
    <property type="entry name" value="ESCRT-II"/>
    <property type="match status" value="1"/>
</dbReference>
<dbReference type="Gramene" id="TraesKAR3D01G0443310.1">
    <property type="protein sequence ID" value="cds.TraesKAR3D01G0443310.1"/>
    <property type="gene ID" value="TraesKAR3D01G0443310"/>
</dbReference>
<proteinExistence type="inferred from homology"/>
<evidence type="ECO:0000256" key="3">
    <source>
        <dbReference type="ARBA" id="ARBA00022927"/>
    </source>
</evidence>
<dbReference type="SMR" id="A0A3B6H7J2"/>
<reference evidence="4" key="2">
    <citation type="submission" date="2018-10" db="UniProtKB">
        <authorList>
            <consortium name="EnsemblPlants"/>
        </authorList>
    </citation>
    <scope>IDENTIFICATION</scope>
</reference>
<dbReference type="PANTHER" id="PTHR13149:SF0">
    <property type="entry name" value="VACUOLAR PROTEIN-SORTING-ASSOCIATED PROTEIN 25"/>
    <property type="match status" value="1"/>
</dbReference>
<comment type="similarity">
    <text evidence="1">Belongs to the VPS25 family.</text>
</comment>
<dbReference type="InterPro" id="IPR036388">
    <property type="entry name" value="WH-like_DNA-bd_sf"/>
</dbReference>
<dbReference type="OrthoDB" id="245150at2759"/>
<dbReference type="InterPro" id="IPR008570">
    <property type="entry name" value="ESCRT-II_cplx_Vps25-sub"/>
</dbReference>
<dbReference type="Gene3D" id="1.10.10.10">
    <property type="entry name" value="Winged helix-like DNA-binding domain superfamily/Winged helix DNA-binding domain"/>
    <property type="match status" value="1"/>
</dbReference>
<dbReference type="PANTHER" id="PTHR13149">
    <property type="entry name" value="VACUOLAR PROTEIN SORTING-ASSOCIATED PROTEIN VPS25"/>
    <property type="match status" value="1"/>
</dbReference>
<dbReference type="GO" id="GO:0000814">
    <property type="term" value="C:ESCRT II complex"/>
    <property type="evidence" value="ECO:0000318"/>
    <property type="project" value="GO_Central"/>
</dbReference>
<evidence type="ECO:0000313" key="4">
    <source>
        <dbReference type="EnsemblPlants" id="TraesCS3D02G536400.1"/>
    </source>
</evidence>
<dbReference type="Gene3D" id="1.10.10.570">
    <property type="entry name" value="Winged helix' DNA-binding domain. Chain C. Domain 1"/>
    <property type="match status" value="1"/>
</dbReference>
<accession>A0A3B6H7J2</accession>
<dbReference type="EnsemblPlants" id="TraesCS3D02G536400.1">
    <property type="protein sequence ID" value="TraesCS3D02G536400.1"/>
    <property type="gene ID" value="TraesCS3D02G536400"/>
</dbReference>
<dbReference type="AlphaFoldDB" id="A0A3B6H7J2"/>
<dbReference type="GO" id="GO:0042803">
    <property type="term" value="F:protein homodimerization activity"/>
    <property type="evidence" value="ECO:0000318"/>
    <property type="project" value="GO_Central"/>
</dbReference>
<sequence>MQRPVDFKLPHFFNYPPYFTLQPVRETREKQVQLWKELILDYCRSQKMYIISLEEDFPLFSNPKIERSLSYEAKEAFLAALVSEGRAEWIDKGHKKCLILWLRIQDWANYILDFVKENGLEVTTIEDIRSGIETHGTGKYTNLMGKAVIFKGTSADDEGVKFSV</sequence>
<dbReference type="InterPro" id="IPR036390">
    <property type="entry name" value="WH_DNA-bd_sf"/>
</dbReference>
<evidence type="ECO:0000256" key="1">
    <source>
        <dbReference type="ARBA" id="ARBA00009674"/>
    </source>
</evidence>
<dbReference type="Gramene" id="TraesCS3D03G1184100.1">
    <property type="protein sequence ID" value="TraesCS3D03G1184100.1.CDS"/>
    <property type="gene ID" value="TraesCS3D03G1184100"/>
</dbReference>
<protein>
    <submittedName>
        <fullName evidence="4">Uncharacterized protein</fullName>
    </submittedName>
</protein>
<dbReference type="FunFam" id="1.10.10.570:FF:000002">
    <property type="entry name" value="Vacuolar protein sorting-associated protein 25"/>
    <property type="match status" value="1"/>
</dbReference>